<evidence type="ECO:0000313" key="8">
    <source>
        <dbReference type="Proteomes" id="UP000192511"/>
    </source>
</evidence>
<keyword evidence="2 5" id="KW-0812">Transmembrane</keyword>
<sequence>MAFRKRYSHESIWRSSMKKIVTNNPYLNARRAWNVHTAGLMKSLQVWQLVGLGSLLIALAAVGGLIAIGSQSKFIPLVFQQDANGNTLSVTRADRVGEASIDDYRAAAAHFIENIRMVSLDVELQKKAVFQVYSYLNSNDAALAKVQEFYSDKQQSNPFERAAFEIVSIDIRSVLQESDETWQVAWIETIRNRDGSLKEKPRMMKAMITMYQENEINDATSESILKNPHLIYVRDFNWSYELKHGEQQ</sequence>
<gene>
    <name evidence="7" type="ORF">A6J39_003905</name>
</gene>
<organism evidence="7 8">
    <name type="scientific">Legionella anisa</name>
    <dbReference type="NCBI Taxonomy" id="28082"/>
    <lineage>
        <taxon>Bacteria</taxon>
        <taxon>Pseudomonadati</taxon>
        <taxon>Pseudomonadota</taxon>
        <taxon>Gammaproteobacteria</taxon>
        <taxon>Legionellales</taxon>
        <taxon>Legionellaceae</taxon>
        <taxon>Legionella</taxon>
    </lineage>
</organism>
<name>A0AAX0WQ22_9GAMM</name>
<dbReference type="Gene3D" id="3.10.450.230">
    <property type="entry name" value="VirB8 protein"/>
    <property type="match status" value="1"/>
</dbReference>
<dbReference type="CDD" id="cd16425">
    <property type="entry name" value="TrbF"/>
    <property type="match status" value="1"/>
</dbReference>
<dbReference type="NCBIfam" id="NF010462">
    <property type="entry name" value="PRK13887.1"/>
    <property type="match status" value="1"/>
</dbReference>
<keyword evidence="3 5" id="KW-1133">Transmembrane helix</keyword>
<evidence type="ECO:0000259" key="6">
    <source>
        <dbReference type="Pfam" id="PF04335"/>
    </source>
</evidence>
<reference evidence="7" key="1">
    <citation type="submission" date="2017-12" db="EMBL/GenBank/DDBJ databases">
        <title>FDA dAtabase for Regulatory Grade micrObial Sequences (FDA-ARGOS): Supporting development and validation of Infectious Disease Dx tests.</title>
        <authorList>
            <person name="Kerrigan L."/>
            <person name="Tallon L.J."/>
            <person name="Sadzewicz L."/>
            <person name="Sengamalay N."/>
            <person name="Ott S."/>
            <person name="Godinez A."/>
            <person name="Nagaraj S."/>
            <person name="Vavikolanu K."/>
            <person name="Vyas G."/>
            <person name="Nadendla S."/>
            <person name="Aluvathingal J."/>
            <person name="Sichtig H."/>
        </authorList>
    </citation>
    <scope>NUCLEOTIDE SEQUENCE [LARGE SCALE GENOMIC DNA]</scope>
    <source>
        <strain evidence="7">FDAARGOS_200</strain>
    </source>
</reference>
<evidence type="ECO:0000256" key="1">
    <source>
        <dbReference type="ARBA" id="ARBA00004167"/>
    </source>
</evidence>
<evidence type="ECO:0000256" key="4">
    <source>
        <dbReference type="ARBA" id="ARBA00023136"/>
    </source>
</evidence>
<dbReference type="SUPFAM" id="SSF54427">
    <property type="entry name" value="NTF2-like"/>
    <property type="match status" value="1"/>
</dbReference>
<comment type="subcellular location">
    <subcellularLocation>
        <location evidence="1">Membrane</location>
        <topology evidence="1">Single-pass membrane protein</topology>
    </subcellularLocation>
</comment>
<dbReference type="GO" id="GO:0016020">
    <property type="term" value="C:membrane"/>
    <property type="evidence" value="ECO:0007669"/>
    <property type="project" value="UniProtKB-SubCell"/>
</dbReference>
<dbReference type="Proteomes" id="UP000192511">
    <property type="component" value="Unassembled WGS sequence"/>
</dbReference>
<evidence type="ECO:0000256" key="5">
    <source>
        <dbReference type="SAM" id="Phobius"/>
    </source>
</evidence>
<keyword evidence="4 5" id="KW-0472">Membrane</keyword>
<proteinExistence type="predicted"/>
<keyword evidence="8" id="KW-1185">Reference proteome</keyword>
<feature type="transmembrane region" description="Helical" evidence="5">
    <location>
        <begin position="46"/>
        <end position="68"/>
    </location>
</feature>
<comment type="caution">
    <text evidence="7">The sequence shown here is derived from an EMBL/GenBank/DDBJ whole genome shotgun (WGS) entry which is preliminary data.</text>
</comment>
<protein>
    <submittedName>
        <fullName evidence="7">Conjugal transfer protein TrbF</fullName>
    </submittedName>
</protein>
<dbReference type="InterPro" id="IPR032710">
    <property type="entry name" value="NTF2-like_dom_sf"/>
</dbReference>
<accession>A0AAX0WQ22</accession>
<evidence type="ECO:0000256" key="2">
    <source>
        <dbReference type="ARBA" id="ARBA00022692"/>
    </source>
</evidence>
<dbReference type="AlphaFoldDB" id="A0AAX0WQ22"/>
<evidence type="ECO:0000256" key="3">
    <source>
        <dbReference type="ARBA" id="ARBA00022989"/>
    </source>
</evidence>
<feature type="domain" description="Bacterial virulence protein VirB8" evidence="6">
    <location>
        <begin position="29"/>
        <end position="241"/>
    </location>
</feature>
<dbReference type="EMBL" id="NBTX02000004">
    <property type="protein sequence ID" value="PNL60419.1"/>
    <property type="molecule type" value="Genomic_DNA"/>
</dbReference>
<dbReference type="InterPro" id="IPR035658">
    <property type="entry name" value="TrbF"/>
</dbReference>
<dbReference type="Pfam" id="PF04335">
    <property type="entry name" value="VirB8"/>
    <property type="match status" value="1"/>
</dbReference>
<evidence type="ECO:0000313" key="7">
    <source>
        <dbReference type="EMBL" id="PNL60419.1"/>
    </source>
</evidence>
<dbReference type="InterPro" id="IPR007430">
    <property type="entry name" value="VirB8"/>
</dbReference>